<dbReference type="Pfam" id="PF07687">
    <property type="entry name" value="M20_dimer"/>
    <property type="match status" value="1"/>
</dbReference>
<dbReference type="InterPro" id="IPR036264">
    <property type="entry name" value="Bact_exopeptidase_dim_dom"/>
</dbReference>
<dbReference type="GO" id="GO:0016813">
    <property type="term" value="F:hydrolase activity, acting on carbon-nitrogen (but not peptide) bonds, in linear amidines"/>
    <property type="evidence" value="ECO:0007669"/>
    <property type="project" value="InterPro"/>
</dbReference>
<comment type="similarity">
    <text evidence="2">Belongs to the peptidase M20 family.</text>
</comment>
<keyword evidence="5" id="KW-0479">Metal-binding</keyword>
<evidence type="ECO:0000313" key="10">
    <source>
        <dbReference type="EMBL" id="TDN56465.1"/>
    </source>
</evidence>
<dbReference type="EMBL" id="SNVX01000011">
    <property type="protein sequence ID" value="TDN56465.1"/>
    <property type="molecule type" value="Genomic_DNA"/>
</dbReference>
<comment type="subunit">
    <text evidence="3">Homodimer.</text>
</comment>
<dbReference type="NCBIfam" id="NF006775">
    <property type="entry name" value="PRK09290.2-5"/>
    <property type="match status" value="1"/>
</dbReference>
<comment type="cofactor">
    <cofactor evidence="1">
        <name>Mn(2+)</name>
        <dbReference type="ChEBI" id="CHEBI:29035"/>
    </cofactor>
</comment>
<keyword evidence="11" id="KW-1185">Reference proteome</keyword>
<dbReference type="GO" id="GO:0046872">
    <property type="term" value="F:metal ion binding"/>
    <property type="evidence" value="ECO:0007669"/>
    <property type="project" value="UniProtKB-KW"/>
</dbReference>
<keyword evidence="6" id="KW-0378">Hydrolase</keyword>
<evidence type="ECO:0000256" key="5">
    <source>
        <dbReference type="ARBA" id="ARBA00022723"/>
    </source>
</evidence>
<dbReference type="InterPro" id="IPR011650">
    <property type="entry name" value="Peptidase_M20_dimer"/>
</dbReference>
<evidence type="ECO:0000256" key="3">
    <source>
        <dbReference type="ARBA" id="ARBA00011738"/>
    </source>
</evidence>
<dbReference type="PANTHER" id="PTHR32494:SF19">
    <property type="entry name" value="ALLANTOATE DEIMINASE-RELATED"/>
    <property type="match status" value="1"/>
</dbReference>
<dbReference type="SUPFAM" id="SSF158694">
    <property type="entry name" value="UraD-Like"/>
    <property type="match status" value="1"/>
</dbReference>
<keyword evidence="7" id="KW-0464">Manganese</keyword>
<dbReference type="Gene3D" id="3.30.70.360">
    <property type="match status" value="1"/>
</dbReference>
<dbReference type="Gene3D" id="3.40.630.10">
    <property type="entry name" value="Zn peptidases"/>
    <property type="match status" value="1"/>
</dbReference>
<comment type="caution">
    <text evidence="10">The sequence shown here is derived from an EMBL/GenBank/DDBJ whole genome shotgun (WGS) entry which is preliminary data.</text>
</comment>
<dbReference type="Proteomes" id="UP000295530">
    <property type="component" value="Unassembled WGS sequence"/>
</dbReference>
<name>A0A4R6EE30_SCAGO</name>
<dbReference type="CDD" id="cd03884">
    <property type="entry name" value="M20_bAS"/>
    <property type="match status" value="1"/>
</dbReference>
<dbReference type="PANTHER" id="PTHR32494">
    <property type="entry name" value="ALLANTOATE DEIMINASE-RELATED"/>
    <property type="match status" value="1"/>
</dbReference>
<feature type="domain" description="Oxo-4-hydroxy-4-carboxy-5-ureidoimidazoline decarboxylase" evidence="9">
    <location>
        <begin position="428"/>
        <end position="581"/>
    </location>
</feature>
<reference evidence="10 11" key="1">
    <citation type="submission" date="2019-03" db="EMBL/GenBank/DDBJ databases">
        <title>Genomic analyses of the natural microbiome of Caenorhabditis elegans.</title>
        <authorList>
            <person name="Samuel B."/>
        </authorList>
    </citation>
    <scope>NUCLEOTIDE SEQUENCE [LARGE SCALE GENOMIC DNA]</scope>
    <source>
        <strain evidence="10 11">BIGb0156</strain>
    </source>
</reference>
<gene>
    <name evidence="10" type="ORF">EC847_11198</name>
</gene>
<dbReference type="GO" id="GO:0006144">
    <property type="term" value="P:purine nucleobase metabolic process"/>
    <property type="evidence" value="ECO:0007669"/>
    <property type="project" value="UniProtKB-KW"/>
</dbReference>
<evidence type="ECO:0000259" key="9">
    <source>
        <dbReference type="Pfam" id="PF09349"/>
    </source>
</evidence>
<dbReference type="Gene3D" id="1.10.3330.10">
    <property type="entry name" value="Oxo-4-hydroxy-4-carboxy-5-ureidoimidazoline decarboxylase"/>
    <property type="match status" value="1"/>
</dbReference>
<keyword evidence="4" id="KW-0659">Purine metabolism</keyword>
<evidence type="ECO:0000256" key="6">
    <source>
        <dbReference type="ARBA" id="ARBA00022801"/>
    </source>
</evidence>
<dbReference type="Pfam" id="PF01546">
    <property type="entry name" value="Peptidase_M20"/>
    <property type="match status" value="1"/>
</dbReference>
<feature type="domain" description="Peptidase M20 dimerisation" evidence="8">
    <location>
        <begin position="221"/>
        <end position="320"/>
    </location>
</feature>
<accession>A0A4R6EE30</accession>
<evidence type="ECO:0000256" key="7">
    <source>
        <dbReference type="ARBA" id="ARBA00023211"/>
    </source>
</evidence>
<dbReference type="NCBIfam" id="TIGR01879">
    <property type="entry name" value="hydantase"/>
    <property type="match status" value="1"/>
</dbReference>
<dbReference type="NCBIfam" id="NF006773">
    <property type="entry name" value="PRK09290.2-2"/>
    <property type="match status" value="1"/>
</dbReference>
<dbReference type="Pfam" id="PF09349">
    <property type="entry name" value="OHCU_decarbox"/>
    <property type="match status" value="1"/>
</dbReference>
<dbReference type="InterPro" id="IPR002933">
    <property type="entry name" value="Peptidase_M20"/>
</dbReference>
<dbReference type="NCBIfam" id="TIGR03180">
    <property type="entry name" value="UraD_2"/>
    <property type="match status" value="1"/>
</dbReference>
<organism evidence="10 11">
    <name type="scientific">Scandinavium goeteborgense</name>
    <dbReference type="NCBI Taxonomy" id="1851514"/>
    <lineage>
        <taxon>Bacteria</taxon>
        <taxon>Pseudomonadati</taxon>
        <taxon>Pseudomonadota</taxon>
        <taxon>Gammaproteobacteria</taxon>
        <taxon>Enterobacterales</taxon>
        <taxon>Enterobacteriaceae</taxon>
        <taxon>Scandinavium</taxon>
    </lineage>
</organism>
<dbReference type="NCBIfam" id="NF010372">
    <property type="entry name" value="PRK13798.1"/>
    <property type="match status" value="1"/>
</dbReference>
<dbReference type="SUPFAM" id="SSF55031">
    <property type="entry name" value="Bacterial exopeptidase dimerisation domain"/>
    <property type="match status" value="1"/>
</dbReference>
<dbReference type="SUPFAM" id="SSF53187">
    <property type="entry name" value="Zn-dependent exopeptidases"/>
    <property type="match status" value="1"/>
</dbReference>
<protein>
    <submittedName>
        <fullName evidence="10">Allantoate deiminase</fullName>
    </submittedName>
</protein>
<proteinExistence type="inferred from homology"/>
<evidence type="ECO:0000256" key="2">
    <source>
        <dbReference type="ARBA" id="ARBA00006153"/>
    </source>
</evidence>
<evidence type="ECO:0000256" key="1">
    <source>
        <dbReference type="ARBA" id="ARBA00001936"/>
    </source>
</evidence>
<sequence>MPKNVMPMTSEEARQAAARVMVRSDQLAEISATPGELTRVYLSPEHLQANARVAQWMAEAGMTTWQDAVGNICGRYEAQQEGAPALLLGSHLDTVRNAGRYDGMLGVLTAIEVVAWLNRHQVRAEQAIEIVGFGDEEGTRFGITLLGSRGLTGTWPQEWLDCCDAQGISVAQAMVNAGLDPSRIAHAARLPQEFSASLELHIEQGPVLEGASLALGVVTAINGARRLNCRFDGEAGHAGTVPMNLRRDALAGAAEWMVAVEQLTQASDPTLVATVGTLNCQPGAVNVIPGSVSLSLDIRSPSDETREVLLVTLLEKAQQIAQQRGLTFSHDIFYTTPATPCDPALQHTLIRACENVQGRALTLPSGAGHDSMALAERWPVAMLFVRCAGGISHHPAESVEATDVAVALQAFSLAVQEIVQPDALQQFNAVRPEQASAMIAACVALPEWQQSLVAARPFSSVEQLLETAVALTERWQLAELDRALAAHPRIGDKPKGVSAESAFSRQEQSAVNSHDAALTQALAQGNAEYEARFGRVFLIRAKGRSGEEILSILQQRLNNTEAEEVQEALRQLRQITQLRLEGVFAR</sequence>
<dbReference type="AlphaFoldDB" id="A0A4R6EE30"/>
<dbReference type="InterPro" id="IPR010158">
    <property type="entry name" value="Amidase_Cbmase"/>
</dbReference>
<evidence type="ECO:0000259" key="8">
    <source>
        <dbReference type="Pfam" id="PF07687"/>
    </source>
</evidence>
<dbReference type="InterPro" id="IPR018020">
    <property type="entry name" value="OHCU_decarboxylase"/>
</dbReference>
<dbReference type="InterPro" id="IPR036778">
    <property type="entry name" value="OHCU_decarboxylase_sf"/>
</dbReference>
<evidence type="ECO:0000313" key="11">
    <source>
        <dbReference type="Proteomes" id="UP000295530"/>
    </source>
</evidence>
<dbReference type="InterPro" id="IPR017595">
    <property type="entry name" value="OHCU_decarboxylase-2"/>
</dbReference>
<evidence type="ECO:0000256" key="4">
    <source>
        <dbReference type="ARBA" id="ARBA00022631"/>
    </source>
</evidence>